<keyword evidence="1" id="KW-0812">Transmembrane</keyword>
<keyword evidence="1" id="KW-1133">Transmembrane helix</keyword>
<keyword evidence="1" id="KW-0472">Membrane</keyword>
<feature type="transmembrane region" description="Helical" evidence="1">
    <location>
        <begin position="62"/>
        <end position="86"/>
    </location>
</feature>
<evidence type="ECO:0000256" key="1">
    <source>
        <dbReference type="SAM" id="Phobius"/>
    </source>
</evidence>
<reference evidence="2" key="1">
    <citation type="submission" date="2013-12" db="EMBL/GenBank/DDBJ databases">
        <title>A Varibaculum cambriense genome reconstructed from a premature infant gut community with otherwise low bacterial novelty that shifts toward anaerobic metabolism during the third week of life.</title>
        <authorList>
            <person name="Brown C.T."/>
            <person name="Sharon I."/>
            <person name="Thomas B.C."/>
            <person name="Castelle C.J."/>
            <person name="Morowitz M.J."/>
            <person name="Banfield J.F."/>
        </authorList>
    </citation>
    <scope>NUCLEOTIDE SEQUENCE</scope>
</reference>
<sequence>EKLTIMAFIFVSTCILIFIGKPASLLILAGSVNGLILPITLAVMLFATHKSEIVGDYKHNKLLYYTGWIVVLVTAYIGVTSLQGIAKLLG</sequence>
<proteinExistence type="predicted"/>
<dbReference type="EMBL" id="AZMM01012146">
    <property type="protein sequence ID" value="ETJ33394.1"/>
    <property type="molecule type" value="Genomic_DNA"/>
</dbReference>
<comment type="caution">
    <text evidence="2">The sequence shown here is derived from an EMBL/GenBank/DDBJ whole genome shotgun (WGS) entry which is preliminary data.</text>
</comment>
<accession>W1XX11</accession>
<feature type="non-terminal residue" evidence="2">
    <location>
        <position position="1"/>
    </location>
</feature>
<dbReference type="AlphaFoldDB" id="W1XX11"/>
<organism evidence="2">
    <name type="scientific">human gut metagenome</name>
    <dbReference type="NCBI Taxonomy" id="408170"/>
    <lineage>
        <taxon>unclassified sequences</taxon>
        <taxon>metagenomes</taxon>
        <taxon>organismal metagenomes</taxon>
    </lineage>
</organism>
<feature type="transmembrane region" description="Helical" evidence="1">
    <location>
        <begin position="35"/>
        <end position="55"/>
    </location>
</feature>
<gene>
    <name evidence="2" type="ORF">Q604_UNBC12146G0001</name>
</gene>
<protein>
    <submittedName>
        <fullName evidence="2">Transporter, branched chain amino acid:cation symporter (LIVCS) family protein</fullName>
    </submittedName>
</protein>
<feature type="transmembrane region" description="Helical" evidence="1">
    <location>
        <begin position="7"/>
        <end position="29"/>
    </location>
</feature>
<name>W1XX11_9ZZZZ</name>
<evidence type="ECO:0000313" key="2">
    <source>
        <dbReference type="EMBL" id="ETJ33394.1"/>
    </source>
</evidence>